<dbReference type="EMBL" id="AVBG01000010">
    <property type="protein sequence ID" value="KGP90688.1"/>
    <property type="molecule type" value="Genomic_DNA"/>
</dbReference>
<organism evidence="1 2">
    <name type="scientific">Pontibacillus chungwhensis BH030062</name>
    <dbReference type="NCBI Taxonomy" id="1385513"/>
    <lineage>
        <taxon>Bacteria</taxon>
        <taxon>Bacillati</taxon>
        <taxon>Bacillota</taxon>
        <taxon>Bacilli</taxon>
        <taxon>Bacillales</taxon>
        <taxon>Bacillaceae</taxon>
        <taxon>Pontibacillus</taxon>
    </lineage>
</organism>
<dbReference type="SUPFAM" id="SSF53474">
    <property type="entry name" value="alpha/beta-Hydrolases"/>
    <property type="match status" value="1"/>
</dbReference>
<dbReference type="Pfam" id="PF00756">
    <property type="entry name" value="Esterase"/>
    <property type="match status" value="1"/>
</dbReference>
<dbReference type="PANTHER" id="PTHR48098:SF3">
    <property type="entry name" value="IRON(III) ENTEROBACTIN ESTERASE"/>
    <property type="match status" value="1"/>
</dbReference>
<dbReference type="OrthoDB" id="9803578at2"/>
<evidence type="ECO:0008006" key="3">
    <source>
        <dbReference type="Google" id="ProtNLM"/>
    </source>
</evidence>
<reference evidence="1 2" key="1">
    <citation type="submission" date="2013-08" db="EMBL/GenBank/DDBJ databases">
        <title>Genome of Pontibacillus chungwhensis.</title>
        <authorList>
            <person name="Wang Q."/>
            <person name="Wang G."/>
        </authorList>
    </citation>
    <scope>NUCLEOTIDE SEQUENCE [LARGE SCALE GENOMIC DNA]</scope>
    <source>
        <strain evidence="1 2">BH030062</strain>
    </source>
</reference>
<accession>A0A0A2UV93</accession>
<name>A0A0A2UV93_9BACI</name>
<dbReference type="Gene3D" id="3.40.50.1820">
    <property type="entry name" value="alpha/beta hydrolase"/>
    <property type="match status" value="1"/>
</dbReference>
<dbReference type="RefSeq" id="WP_036784821.1">
    <property type="nucleotide sequence ID" value="NZ_AVBG01000010.1"/>
</dbReference>
<dbReference type="InterPro" id="IPR029058">
    <property type="entry name" value="AB_hydrolase_fold"/>
</dbReference>
<dbReference type="AlphaFoldDB" id="A0A0A2UV93"/>
<dbReference type="eggNOG" id="COG2382">
    <property type="taxonomic scope" value="Bacteria"/>
</dbReference>
<dbReference type="PANTHER" id="PTHR48098">
    <property type="entry name" value="ENTEROCHELIN ESTERASE-RELATED"/>
    <property type="match status" value="1"/>
</dbReference>
<evidence type="ECO:0000313" key="1">
    <source>
        <dbReference type="EMBL" id="KGP90688.1"/>
    </source>
</evidence>
<dbReference type="InterPro" id="IPR050583">
    <property type="entry name" value="Mycobacterial_A85_antigen"/>
</dbReference>
<dbReference type="InterPro" id="IPR000801">
    <property type="entry name" value="Esterase-like"/>
</dbReference>
<evidence type="ECO:0000313" key="2">
    <source>
        <dbReference type="Proteomes" id="UP000030153"/>
    </source>
</evidence>
<keyword evidence="2" id="KW-1185">Reference proteome</keyword>
<gene>
    <name evidence="1" type="ORF">N780_03115</name>
</gene>
<proteinExistence type="predicted"/>
<sequence>MGRKGTMTDQTIDSQYLNETLTVKIYKPETFSPLYKYNICIMQDGDDYMQLGRVATLSDRFHGDQTIENTIFVGIHYKDKYDRREKYHPEGKNFTSYMKFLAMEVVPMLDEELPTYHMGGCRALMGDSLGGTMALMTALRYPHTFGKVIMQSPYVDETVLQEAQDSDALSTMEIYHTIGTQETEVSTTDGTVQDFLTPNRKLYDVLEEKCHTYTYHELDGEHTWKYWQKDLKRALPTMFGSENP</sequence>
<dbReference type="STRING" id="1385513.N780_03115"/>
<protein>
    <recommendedName>
        <fullName evidence="3">Enterochelin esterase</fullName>
    </recommendedName>
</protein>
<dbReference type="Proteomes" id="UP000030153">
    <property type="component" value="Unassembled WGS sequence"/>
</dbReference>
<comment type="caution">
    <text evidence="1">The sequence shown here is derived from an EMBL/GenBank/DDBJ whole genome shotgun (WGS) entry which is preliminary data.</text>
</comment>